<evidence type="ECO:0000313" key="4">
    <source>
        <dbReference type="Proteomes" id="UP001642409"/>
    </source>
</evidence>
<feature type="transmembrane region" description="Helical" evidence="1">
    <location>
        <begin position="112"/>
        <end position="135"/>
    </location>
</feature>
<evidence type="ECO:0000256" key="1">
    <source>
        <dbReference type="SAM" id="Phobius"/>
    </source>
</evidence>
<dbReference type="AlphaFoldDB" id="A0AA86NF14"/>
<evidence type="ECO:0000313" key="2">
    <source>
        <dbReference type="EMBL" id="CAI9917881.1"/>
    </source>
</evidence>
<dbReference type="EMBL" id="CAXDID020000389">
    <property type="protein sequence ID" value="CAL6085941.1"/>
    <property type="molecule type" value="Genomic_DNA"/>
</dbReference>
<protein>
    <submittedName>
        <fullName evidence="3">Hypothetical_protein</fullName>
    </submittedName>
</protein>
<keyword evidence="1" id="KW-0472">Membrane</keyword>
<keyword evidence="1" id="KW-1133">Transmembrane helix</keyword>
<dbReference type="EMBL" id="CATOUU010000143">
    <property type="protein sequence ID" value="CAI9917881.1"/>
    <property type="molecule type" value="Genomic_DNA"/>
</dbReference>
<gene>
    <name evidence="2" type="ORF">HINF_LOCUS5526</name>
    <name evidence="3" type="ORF">HINF_LOCUS62922</name>
</gene>
<accession>A0AA86NF14</accession>
<evidence type="ECO:0000313" key="3">
    <source>
        <dbReference type="EMBL" id="CAL6085941.1"/>
    </source>
</evidence>
<proteinExistence type="predicted"/>
<reference evidence="3 4" key="2">
    <citation type="submission" date="2024-07" db="EMBL/GenBank/DDBJ databases">
        <authorList>
            <person name="Akdeniz Z."/>
        </authorList>
    </citation>
    <scope>NUCLEOTIDE SEQUENCE [LARGE SCALE GENOMIC DNA]</scope>
</reference>
<dbReference type="Proteomes" id="UP001642409">
    <property type="component" value="Unassembled WGS sequence"/>
</dbReference>
<reference evidence="2" key="1">
    <citation type="submission" date="2023-06" db="EMBL/GenBank/DDBJ databases">
        <authorList>
            <person name="Kurt Z."/>
        </authorList>
    </citation>
    <scope>NUCLEOTIDE SEQUENCE</scope>
</reference>
<organism evidence="2">
    <name type="scientific">Hexamita inflata</name>
    <dbReference type="NCBI Taxonomy" id="28002"/>
    <lineage>
        <taxon>Eukaryota</taxon>
        <taxon>Metamonada</taxon>
        <taxon>Diplomonadida</taxon>
        <taxon>Hexamitidae</taxon>
        <taxon>Hexamitinae</taxon>
        <taxon>Hexamita</taxon>
    </lineage>
</organism>
<name>A0AA86NF14_9EUKA</name>
<keyword evidence="1" id="KW-0812">Transmembrane</keyword>
<comment type="caution">
    <text evidence="2">The sequence shown here is derived from an EMBL/GenBank/DDBJ whole genome shotgun (WGS) entry which is preliminary data.</text>
</comment>
<keyword evidence="4" id="KW-1185">Reference proteome</keyword>
<sequence>MGRESDTESEPVKVTFYQLYSVQVQVGCADIYLNSSISVKHAAEPVLCSFIMHQYYTYEYLPVWSQYGIIGCQMTRIFSQAASSISSQSELQLRHLFSINVKMDNTIRIQEVLVKGALIVFCFQFFIMLCLNTVYRIMNNGVVVL</sequence>